<feature type="compositionally biased region" description="Low complexity" evidence="1">
    <location>
        <begin position="110"/>
        <end position="136"/>
    </location>
</feature>
<proteinExistence type="predicted"/>
<dbReference type="PANTHER" id="PTHR33257">
    <property type="entry name" value="OS05G0165500 PROTEIN"/>
    <property type="match status" value="1"/>
</dbReference>
<sequence>MHTGSLYVSHKSLGIKQPHDFFPRRPRRVVNLSSDDYDEGATVGVPFNWESEPGTPKVKCGEIPRLPPLTPPPSYFYAAPMRTVKDHSKPKLLDTILPKRLRRKPRVQLSPASSSSSSSASSSRSSSPWPRSYSVPSSPIGASIELPRAKLFSRANKEEQEYEYSASTPCFGGGARAMSRGFCSTMLKSFHRDK</sequence>
<dbReference type="PANTHER" id="PTHR33257:SF46">
    <property type="entry name" value="OVATE FAMILY PROTEIN"/>
    <property type="match status" value="1"/>
</dbReference>
<reference evidence="2" key="1">
    <citation type="submission" date="2023-05" db="EMBL/GenBank/DDBJ databases">
        <title>Genome and transcriptome analyses reveal genes involved in the formation of fine ridges on petal epidermal cells in Hibiscus trionum.</title>
        <authorList>
            <person name="Koshimizu S."/>
            <person name="Masuda S."/>
            <person name="Ishii T."/>
            <person name="Shirasu K."/>
            <person name="Hoshino A."/>
            <person name="Arita M."/>
        </authorList>
    </citation>
    <scope>NUCLEOTIDE SEQUENCE</scope>
    <source>
        <strain evidence="2">Hamamatsu line</strain>
    </source>
</reference>
<evidence type="ECO:0000256" key="1">
    <source>
        <dbReference type="SAM" id="MobiDB-lite"/>
    </source>
</evidence>
<dbReference type="AlphaFoldDB" id="A0A9W7IIU7"/>
<feature type="region of interest" description="Disordered" evidence="1">
    <location>
        <begin position="89"/>
        <end position="136"/>
    </location>
</feature>
<keyword evidence="3" id="KW-1185">Reference proteome</keyword>
<gene>
    <name evidence="2" type="ORF">HRI_003360200</name>
</gene>
<accession>A0A9W7IIU7</accession>
<dbReference type="Proteomes" id="UP001165190">
    <property type="component" value="Unassembled WGS sequence"/>
</dbReference>
<protein>
    <submittedName>
        <fullName evidence="2">Uncharacterized protein</fullName>
    </submittedName>
</protein>
<evidence type="ECO:0000313" key="2">
    <source>
        <dbReference type="EMBL" id="GMI96909.1"/>
    </source>
</evidence>
<name>A0A9W7IIU7_HIBTR</name>
<dbReference type="EMBL" id="BSYR01000030">
    <property type="protein sequence ID" value="GMI96909.1"/>
    <property type="molecule type" value="Genomic_DNA"/>
</dbReference>
<evidence type="ECO:0000313" key="3">
    <source>
        <dbReference type="Proteomes" id="UP001165190"/>
    </source>
</evidence>
<comment type="caution">
    <text evidence="2">The sequence shown here is derived from an EMBL/GenBank/DDBJ whole genome shotgun (WGS) entry which is preliminary data.</text>
</comment>
<dbReference type="OrthoDB" id="1741718at2759"/>
<organism evidence="2 3">
    <name type="scientific">Hibiscus trionum</name>
    <name type="common">Flower of an hour</name>
    <dbReference type="NCBI Taxonomy" id="183268"/>
    <lineage>
        <taxon>Eukaryota</taxon>
        <taxon>Viridiplantae</taxon>
        <taxon>Streptophyta</taxon>
        <taxon>Embryophyta</taxon>
        <taxon>Tracheophyta</taxon>
        <taxon>Spermatophyta</taxon>
        <taxon>Magnoliopsida</taxon>
        <taxon>eudicotyledons</taxon>
        <taxon>Gunneridae</taxon>
        <taxon>Pentapetalae</taxon>
        <taxon>rosids</taxon>
        <taxon>malvids</taxon>
        <taxon>Malvales</taxon>
        <taxon>Malvaceae</taxon>
        <taxon>Malvoideae</taxon>
        <taxon>Hibiscus</taxon>
    </lineage>
</organism>